<feature type="transmembrane region" description="Helical" evidence="1">
    <location>
        <begin position="12"/>
        <end position="30"/>
    </location>
</feature>
<feature type="transmembrane region" description="Helical" evidence="1">
    <location>
        <begin position="268"/>
        <end position="289"/>
    </location>
</feature>
<sequence length="503" mass="56694">METIIKSRTSRYAITIACILISILITRKYMPYDSDIVNSQIFWPDFLRSGMSVFKDWIPTVDSWYLTVYPVHFLFYYLFGSTDVSVVIAATALFLTAISLSLYGISRIATGNELSSLSILIALLCPAFSYTYGFLVHPFSHNSTNAFGMFCVLLSLLAIKNNQVYFSIISGFLSVLAGVSDPWFYASYLLPLIIGTAFISYKDKRNVKHLIVYLISFIAAYSGIIQSFLGIPIHKFSLVPLTVMLENGIQMVFLTGRMLNVLIIQHDLAYAISFCLFFVLTCISIYNLYRSGGVNTYLSLVLFFSLAGIISSFILSYPDVSILSARFFVNIQYIAILLALISAIRLKSIVYSTIIALYCVSSIYSYVATPNGLHQKQNETVDFVRFLHKNNLSFGYGSFWRLTHTVTWFSNGKIHVTPAYFSEKDGSIDLKRARAQTMRSWLSKSYIDNSPDRQFIAISPSIGGKCRNNLDFCVNGTINKIGKPDETLHYGDVTLLVYNKRIM</sequence>
<keyword evidence="1" id="KW-0812">Transmembrane</keyword>
<keyword evidence="1" id="KW-0472">Membrane</keyword>
<dbReference type="RefSeq" id="WP_104678161.1">
    <property type="nucleotide sequence ID" value="NZ_JAVSDN010000008.1"/>
</dbReference>
<proteinExistence type="predicted"/>
<dbReference type="Proteomes" id="UP000439917">
    <property type="component" value="Unassembled WGS sequence"/>
</dbReference>
<organism evidence="2 3">
    <name type="scientific">Cronobacter sakazakii</name>
    <name type="common">Enterobacter sakazakii</name>
    <dbReference type="NCBI Taxonomy" id="28141"/>
    <lineage>
        <taxon>Bacteria</taxon>
        <taxon>Pseudomonadati</taxon>
        <taxon>Pseudomonadota</taxon>
        <taxon>Gammaproteobacteria</taxon>
        <taxon>Enterobacterales</taxon>
        <taxon>Enterobacteriaceae</taxon>
        <taxon>Cronobacter</taxon>
    </lineage>
</organism>
<feature type="transmembrane region" description="Helical" evidence="1">
    <location>
        <begin position="147"/>
        <end position="177"/>
    </location>
</feature>
<feature type="transmembrane region" description="Helical" evidence="1">
    <location>
        <begin position="210"/>
        <end position="231"/>
    </location>
</feature>
<feature type="transmembrane region" description="Helical" evidence="1">
    <location>
        <begin position="350"/>
        <end position="367"/>
    </location>
</feature>
<evidence type="ECO:0000313" key="3">
    <source>
        <dbReference type="Proteomes" id="UP000439917"/>
    </source>
</evidence>
<protein>
    <submittedName>
        <fullName evidence="2">Glycosyltransferase</fullName>
    </submittedName>
</protein>
<dbReference type="EMBL" id="WAGF01000010">
    <property type="protein sequence ID" value="KAB0878654.1"/>
    <property type="molecule type" value="Genomic_DNA"/>
</dbReference>
<keyword evidence="1" id="KW-1133">Transmembrane helix</keyword>
<feature type="transmembrane region" description="Helical" evidence="1">
    <location>
        <begin position="183"/>
        <end position="201"/>
    </location>
</feature>
<feature type="transmembrane region" description="Helical" evidence="1">
    <location>
        <begin position="117"/>
        <end position="135"/>
    </location>
</feature>
<feature type="transmembrane region" description="Helical" evidence="1">
    <location>
        <begin position="63"/>
        <end position="79"/>
    </location>
</feature>
<name>A0AAN5X4J1_CROSK</name>
<comment type="caution">
    <text evidence="2">The sequence shown here is derived from an EMBL/GenBank/DDBJ whole genome shotgun (WGS) entry which is preliminary data.</text>
</comment>
<feature type="transmembrane region" description="Helical" evidence="1">
    <location>
        <begin position="327"/>
        <end position="344"/>
    </location>
</feature>
<dbReference type="AlphaFoldDB" id="A0AAN5X4J1"/>
<gene>
    <name evidence="2" type="ORF">FZI38_11390</name>
</gene>
<feature type="transmembrane region" description="Helical" evidence="1">
    <location>
        <begin position="295"/>
        <end position="315"/>
    </location>
</feature>
<feature type="transmembrane region" description="Helical" evidence="1">
    <location>
        <begin position="86"/>
        <end position="105"/>
    </location>
</feature>
<evidence type="ECO:0000256" key="1">
    <source>
        <dbReference type="SAM" id="Phobius"/>
    </source>
</evidence>
<accession>A0AAN5X4J1</accession>
<reference evidence="2 3" key="1">
    <citation type="submission" date="2019-09" db="EMBL/GenBank/DDBJ databases">
        <title>Prevalence, distribution, and phylogeny of type two toxin-antitoxin genes possessed by Cronobacter species where C. sakazakii homologs follow sequence type lineages.</title>
        <authorList>
            <person name="Finkelstein S."/>
            <person name="Negrete F."/>
            <person name="Jang H."/>
            <person name="Gopinath G.R."/>
            <person name="Tall B.D."/>
        </authorList>
    </citation>
    <scope>NUCLEOTIDE SEQUENCE [LARGE SCALE GENOMIC DNA]</scope>
    <source>
        <strain evidence="2 3">MOD1_Comp4</strain>
    </source>
</reference>
<evidence type="ECO:0000313" key="2">
    <source>
        <dbReference type="EMBL" id="KAB0878654.1"/>
    </source>
</evidence>